<dbReference type="OrthoDB" id="6228778at2"/>
<name>A0A8H2JNS6_9GAMM</name>
<keyword evidence="1" id="KW-1133">Transmembrane helix</keyword>
<keyword evidence="1" id="KW-0812">Transmembrane</keyword>
<comment type="caution">
    <text evidence="2">The sequence shown here is derived from an EMBL/GenBank/DDBJ whole genome shotgun (WGS) entry which is preliminary data.</text>
</comment>
<dbReference type="RefSeq" id="WP_138620017.1">
    <property type="nucleotide sequence ID" value="NZ_SZVP01000001.1"/>
</dbReference>
<proteinExistence type="predicted"/>
<dbReference type="EMBL" id="SZVP01000001">
    <property type="protein sequence ID" value="TMM47481.1"/>
    <property type="molecule type" value="Genomic_DNA"/>
</dbReference>
<evidence type="ECO:0000256" key="1">
    <source>
        <dbReference type="SAM" id="Phobius"/>
    </source>
</evidence>
<dbReference type="Proteomes" id="UP000307702">
    <property type="component" value="Unassembled WGS sequence"/>
</dbReference>
<reference evidence="2 3" key="1">
    <citation type="submission" date="2019-05" db="EMBL/GenBank/DDBJ databases">
        <title>Colwellia ponticola sp. nov., isolated from seawater.</title>
        <authorList>
            <person name="Yoon J.-H."/>
        </authorList>
    </citation>
    <scope>NUCLEOTIDE SEQUENCE [LARGE SCALE GENOMIC DNA]</scope>
    <source>
        <strain evidence="2 3">OISW-25</strain>
    </source>
</reference>
<feature type="transmembrane region" description="Helical" evidence="1">
    <location>
        <begin position="6"/>
        <end position="29"/>
    </location>
</feature>
<gene>
    <name evidence="2" type="ORF">FCS21_00360</name>
</gene>
<accession>A0A8H2JNS6</accession>
<keyword evidence="1" id="KW-0472">Membrane</keyword>
<protein>
    <submittedName>
        <fullName evidence="2">Uncharacterized protein</fullName>
    </submittedName>
</protein>
<organism evidence="2 3">
    <name type="scientific">Colwellia ponticola</name>
    <dbReference type="NCBI Taxonomy" id="2304625"/>
    <lineage>
        <taxon>Bacteria</taxon>
        <taxon>Pseudomonadati</taxon>
        <taxon>Pseudomonadota</taxon>
        <taxon>Gammaproteobacteria</taxon>
        <taxon>Alteromonadales</taxon>
        <taxon>Colwelliaceae</taxon>
        <taxon>Colwellia</taxon>
    </lineage>
</organism>
<sequence length="146" mass="16413">MLVSFTFYYALALSITVLSIITVSVFLSLNADKYFNESFLLSTSGEIWFKSDKTSYQLVANSRLSFIGCWLVMIPKQSIATTANYMAITQLPLIQLSPRELSPKAVKQRGQGKSLQGLQSKQVFIFRDSINNKDFSRLANVIKKLA</sequence>
<dbReference type="AlphaFoldDB" id="A0A8H2JNS6"/>
<keyword evidence="3" id="KW-1185">Reference proteome</keyword>
<evidence type="ECO:0000313" key="3">
    <source>
        <dbReference type="Proteomes" id="UP000307702"/>
    </source>
</evidence>
<evidence type="ECO:0000313" key="2">
    <source>
        <dbReference type="EMBL" id="TMM47481.1"/>
    </source>
</evidence>